<organism evidence="3 4">
    <name type="scientific">Anthostomella pinea</name>
    <dbReference type="NCBI Taxonomy" id="933095"/>
    <lineage>
        <taxon>Eukaryota</taxon>
        <taxon>Fungi</taxon>
        <taxon>Dikarya</taxon>
        <taxon>Ascomycota</taxon>
        <taxon>Pezizomycotina</taxon>
        <taxon>Sordariomycetes</taxon>
        <taxon>Xylariomycetidae</taxon>
        <taxon>Xylariales</taxon>
        <taxon>Xylariaceae</taxon>
        <taxon>Anthostomella</taxon>
    </lineage>
</organism>
<evidence type="ECO:0000313" key="3">
    <source>
        <dbReference type="EMBL" id="CAJ2503605.1"/>
    </source>
</evidence>
<dbReference type="Gene3D" id="3.90.190.10">
    <property type="entry name" value="Protein tyrosine phosphatase superfamily"/>
    <property type="match status" value="1"/>
</dbReference>
<dbReference type="InterPro" id="IPR016130">
    <property type="entry name" value="Tyr_Pase_AS"/>
</dbReference>
<dbReference type="PROSITE" id="PS50056">
    <property type="entry name" value="TYR_PHOSPHATASE_2"/>
    <property type="match status" value="1"/>
</dbReference>
<dbReference type="GO" id="GO:0004721">
    <property type="term" value="F:phosphoprotein phosphatase activity"/>
    <property type="evidence" value="ECO:0007669"/>
    <property type="project" value="InterPro"/>
</dbReference>
<sequence length="323" mass="34638">MAAEADVPLPSPPFLSIPGLPNFRDAGGYPISPSTNTTGTTGKPQIIRRNTIFRASEPSKLTPAGVTALQDLGIAKVYDLRSAVEIARGGAGGDENQGFAVREWEGAERVFVPVFLDLDYSPEMLALRYRNYTVERDEGFIQAYADILAAASDPSNTYQPFRTILSHLASASSPSSTASTSTATPTPGPSPCLIHCTAGKDRTGVVVALVLSLCGVPDDVVAHEYALTDIGLRERWPELVAHLTANPKLAIDAAGARRMIGARKGAMIGTLAQVREKHGSVEKCVIDLGLLSPEEITQLRKNLIVEAEEEDVIQWKEHAKLLL</sequence>
<dbReference type="AlphaFoldDB" id="A0AAI8VFA9"/>
<feature type="region of interest" description="Disordered" evidence="1">
    <location>
        <begin position="26"/>
        <end position="45"/>
    </location>
</feature>
<evidence type="ECO:0000259" key="2">
    <source>
        <dbReference type="PROSITE" id="PS50056"/>
    </source>
</evidence>
<dbReference type="PANTHER" id="PTHR31126:SF1">
    <property type="entry name" value="TYROSINE SPECIFIC PROTEIN PHOSPHATASES DOMAIN-CONTAINING PROTEIN"/>
    <property type="match status" value="1"/>
</dbReference>
<dbReference type="InterPro" id="IPR026893">
    <property type="entry name" value="Tyr/Ser_Pase_IphP-type"/>
</dbReference>
<gene>
    <name evidence="3" type="ORF">KHLLAP_LOCUS4073</name>
</gene>
<dbReference type="InterPro" id="IPR000387">
    <property type="entry name" value="Tyr_Pase_dom"/>
</dbReference>
<dbReference type="PROSITE" id="PS00383">
    <property type="entry name" value="TYR_PHOSPHATASE_1"/>
    <property type="match status" value="1"/>
</dbReference>
<evidence type="ECO:0000256" key="1">
    <source>
        <dbReference type="SAM" id="MobiDB-lite"/>
    </source>
</evidence>
<evidence type="ECO:0000313" key="4">
    <source>
        <dbReference type="Proteomes" id="UP001295740"/>
    </source>
</evidence>
<dbReference type="Pfam" id="PF13350">
    <property type="entry name" value="Y_phosphatase3"/>
    <property type="match status" value="1"/>
</dbReference>
<dbReference type="PANTHER" id="PTHR31126">
    <property type="entry name" value="TYROSINE-PROTEIN PHOSPHATASE"/>
    <property type="match status" value="1"/>
</dbReference>
<dbReference type="SUPFAM" id="SSF52799">
    <property type="entry name" value="(Phosphotyrosine protein) phosphatases II"/>
    <property type="match status" value="1"/>
</dbReference>
<comment type="caution">
    <text evidence="3">The sequence shown here is derived from an EMBL/GenBank/DDBJ whole genome shotgun (WGS) entry which is preliminary data.</text>
</comment>
<accession>A0AAI8VFA9</accession>
<dbReference type="InterPro" id="IPR029021">
    <property type="entry name" value="Prot-tyrosine_phosphatase-like"/>
</dbReference>
<name>A0AAI8VFA9_9PEZI</name>
<feature type="domain" description="Tyrosine specific protein phosphatases" evidence="2">
    <location>
        <begin position="162"/>
        <end position="275"/>
    </location>
</feature>
<reference evidence="3" key="1">
    <citation type="submission" date="2023-10" db="EMBL/GenBank/DDBJ databases">
        <authorList>
            <person name="Hackl T."/>
        </authorList>
    </citation>
    <scope>NUCLEOTIDE SEQUENCE</scope>
</reference>
<keyword evidence="4" id="KW-1185">Reference proteome</keyword>
<proteinExistence type="predicted"/>
<dbReference type="Proteomes" id="UP001295740">
    <property type="component" value="Unassembled WGS sequence"/>
</dbReference>
<protein>
    <submittedName>
        <fullName evidence="3">Uu.00g109990.m01.CDS01</fullName>
    </submittedName>
</protein>
<dbReference type="EMBL" id="CAUWAG010000006">
    <property type="protein sequence ID" value="CAJ2503605.1"/>
    <property type="molecule type" value="Genomic_DNA"/>
</dbReference>
<feature type="compositionally biased region" description="Polar residues" evidence="1">
    <location>
        <begin position="32"/>
        <end position="43"/>
    </location>
</feature>